<keyword evidence="13" id="KW-0675">Receptor</keyword>
<dbReference type="CDD" id="cd19051">
    <property type="entry name" value="LGIC_TM_cation"/>
    <property type="match status" value="1"/>
</dbReference>
<dbReference type="GO" id="GO:0003700">
    <property type="term" value="F:DNA-binding transcription factor activity"/>
    <property type="evidence" value="ECO:0007669"/>
    <property type="project" value="InterPro"/>
</dbReference>
<evidence type="ECO:0000313" key="20">
    <source>
        <dbReference type="WBParaSite" id="TCONS_00009247.p1"/>
    </source>
</evidence>
<evidence type="ECO:0000256" key="14">
    <source>
        <dbReference type="ARBA" id="ARBA00023242"/>
    </source>
</evidence>
<keyword evidence="14" id="KW-0539">Nucleus</keyword>
<dbReference type="PRINTS" id="PR00047">
    <property type="entry name" value="STROIDFINGER"/>
</dbReference>
<keyword evidence="4 15" id="KW-0812">Transmembrane</keyword>
<organism evidence="19 20">
    <name type="scientific">Strongyloides stercoralis</name>
    <name type="common">Threadworm</name>
    <dbReference type="NCBI Taxonomy" id="6248"/>
    <lineage>
        <taxon>Eukaryota</taxon>
        <taxon>Metazoa</taxon>
        <taxon>Ecdysozoa</taxon>
        <taxon>Nematoda</taxon>
        <taxon>Chromadorea</taxon>
        <taxon>Rhabditida</taxon>
        <taxon>Tylenchina</taxon>
        <taxon>Panagrolaimomorpha</taxon>
        <taxon>Strongyloidoidea</taxon>
        <taxon>Strongyloididae</taxon>
        <taxon>Strongyloides</taxon>
    </lineage>
</organism>
<dbReference type="SUPFAM" id="SSF63712">
    <property type="entry name" value="Nicotinic receptor ligand binding domain-like"/>
    <property type="match status" value="1"/>
</dbReference>
<dbReference type="GO" id="GO:0005230">
    <property type="term" value="F:extracellular ligand-gated monoatomic ion channel activity"/>
    <property type="evidence" value="ECO:0007669"/>
    <property type="project" value="InterPro"/>
</dbReference>
<dbReference type="Pfam" id="PF02931">
    <property type="entry name" value="Neur_chan_LBD"/>
    <property type="match status" value="1"/>
</dbReference>
<evidence type="ECO:0000313" key="19">
    <source>
        <dbReference type="Proteomes" id="UP000035681"/>
    </source>
</evidence>
<evidence type="ECO:0000256" key="8">
    <source>
        <dbReference type="ARBA" id="ARBA00022989"/>
    </source>
</evidence>
<dbReference type="InterPro" id="IPR006201">
    <property type="entry name" value="Neur_channel"/>
</dbReference>
<feature type="domain" description="NR LBD" evidence="18">
    <location>
        <begin position="836"/>
        <end position="1106"/>
    </location>
</feature>
<feature type="transmembrane region" description="Helical" evidence="15">
    <location>
        <begin position="376"/>
        <end position="393"/>
    </location>
</feature>
<dbReference type="InterPro" id="IPR001628">
    <property type="entry name" value="Znf_hrmn_rcpt"/>
</dbReference>
<keyword evidence="16" id="KW-0732">Signal</keyword>
<evidence type="ECO:0000256" key="4">
    <source>
        <dbReference type="ARBA" id="ARBA00022692"/>
    </source>
</evidence>
<dbReference type="SUPFAM" id="SSF48508">
    <property type="entry name" value="Nuclear receptor ligand-binding domain"/>
    <property type="match status" value="1"/>
</dbReference>
<dbReference type="GO" id="GO:0004888">
    <property type="term" value="F:transmembrane signaling receptor activity"/>
    <property type="evidence" value="ECO:0007669"/>
    <property type="project" value="InterPro"/>
</dbReference>
<keyword evidence="19" id="KW-1185">Reference proteome</keyword>
<feature type="domain" description="Nuclear receptor" evidence="17">
    <location>
        <begin position="717"/>
        <end position="792"/>
    </location>
</feature>
<evidence type="ECO:0000259" key="17">
    <source>
        <dbReference type="PROSITE" id="PS51030"/>
    </source>
</evidence>
<evidence type="ECO:0000256" key="7">
    <source>
        <dbReference type="ARBA" id="ARBA00022833"/>
    </source>
</evidence>
<evidence type="ECO:0000256" key="11">
    <source>
        <dbReference type="ARBA" id="ARBA00023136"/>
    </source>
</evidence>
<dbReference type="Gene3D" id="1.10.565.10">
    <property type="entry name" value="Retinoid X Receptor"/>
    <property type="match status" value="1"/>
</dbReference>
<keyword evidence="7" id="KW-0862">Zinc</keyword>
<dbReference type="Pfam" id="PF00105">
    <property type="entry name" value="zf-C4"/>
    <property type="match status" value="1"/>
</dbReference>
<feature type="signal peptide" evidence="16">
    <location>
        <begin position="1"/>
        <end position="22"/>
    </location>
</feature>
<dbReference type="GO" id="GO:0016020">
    <property type="term" value="C:membrane"/>
    <property type="evidence" value="ECO:0007669"/>
    <property type="project" value="UniProtKB-SubCell"/>
</dbReference>
<keyword evidence="6" id="KW-0863">Zinc-finger</keyword>
<dbReference type="Pfam" id="PF02932">
    <property type="entry name" value="Neur_chan_memb"/>
    <property type="match status" value="1"/>
</dbReference>
<accession>A0AAF5DA29</accession>
<dbReference type="InterPro" id="IPR038050">
    <property type="entry name" value="Neuro_actylchol_rec"/>
</dbReference>
<keyword evidence="5" id="KW-0479">Metal-binding</keyword>
<evidence type="ECO:0000256" key="6">
    <source>
        <dbReference type="ARBA" id="ARBA00022771"/>
    </source>
</evidence>
<dbReference type="Gene3D" id="3.30.50.10">
    <property type="entry name" value="Erythroid Transcription Factor GATA-1, subunit A"/>
    <property type="match status" value="1"/>
</dbReference>
<dbReference type="CDD" id="cd18997">
    <property type="entry name" value="LGIC_ECD_nAChR"/>
    <property type="match status" value="1"/>
</dbReference>
<dbReference type="InterPro" id="IPR013088">
    <property type="entry name" value="Znf_NHR/GATA"/>
</dbReference>
<dbReference type="InterPro" id="IPR050274">
    <property type="entry name" value="Nuclear_hormone_rcpt_NR2"/>
</dbReference>
<dbReference type="PRINTS" id="PR00252">
    <property type="entry name" value="NRIONCHANNEL"/>
</dbReference>
<feature type="chain" id="PRO_5042074281" evidence="16">
    <location>
        <begin position="23"/>
        <end position="1109"/>
    </location>
</feature>
<dbReference type="SUPFAM" id="SSF57716">
    <property type="entry name" value="Glucocorticoid receptor-like (DNA-binding domain)"/>
    <property type="match status" value="1"/>
</dbReference>
<evidence type="ECO:0000256" key="3">
    <source>
        <dbReference type="ARBA" id="ARBA00005993"/>
    </source>
</evidence>
<dbReference type="GO" id="GO:0008270">
    <property type="term" value="F:zinc ion binding"/>
    <property type="evidence" value="ECO:0007669"/>
    <property type="project" value="UniProtKB-KW"/>
</dbReference>
<feature type="transmembrane region" description="Helical" evidence="15">
    <location>
        <begin position="341"/>
        <end position="364"/>
    </location>
</feature>
<dbReference type="FunFam" id="3.30.50.10:FF:000030">
    <property type="entry name" value="Nuclear Hormone Receptor family"/>
    <property type="match status" value="1"/>
</dbReference>
<evidence type="ECO:0000256" key="16">
    <source>
        <dbReference type="SAM" id="SignalP"/>
    </source>
</evidence>
<feature type="transmembrane region" description="Helical" evidence="15">
    <location>
        <begin position="625"/>
        <end position="647"/>
    </location>
</feature>
<name>A0AAF5DA29_STRER</name>
<keyword evidence="10" id="KW-0238">DNA-binding</keyword>
<dbReference type="PANTHER" id="PTHR24083">
    <property type="entry name" value="NUCLEAR HORMONE RECEPTOR"/>
    <property type="match status" value="1"/>
</dbReference>
<dbReference type="SMART" id="SM00399">
    <property type="entry name" value="ZnF_C4"/>
    <property type="match status" value="1"/>
</dbReference>
<keyword evidence="9" id="KW-0805">Transcription regulation</keyword>
<dbReference type="CDD" id="cd06157">
    <property type="entry name" value="NR_LBD"/>
    <property type="match status" value="1"/>
</dbReference>
<dbReference type="PROSITE" id="PS51843">
    <property type="entry name" value="NR_LBD"/>
    <property type="match status" value="1"/>
</dbReference>
<evidence type="ECO:0000256" key="2">
    <source>
        <dbReference type="ARBA" id="ARBA00004141"/>
    </source>
</evidence>
<dbReference type="Pfam" id="PF00104">
    <property type="entry name" value="Hormone_recep"/>
    <property type="match status" value="1"/>
</dbReference>
<dbReference type="AlphaFoldDB" id="A0AAF5DA29"/>
<dbReference type="FunFam" id="2.70.170.10:FF:000028">
    <property type="entry name" value="AcetylCholine Receptor"/>
    <property type="match status" value="1"/>
</dbReference>
<comment type="subcellular location">
    <subcellularLocation>
        <location evidence="2">Membrane</location>
        <topology evidence="2">Multi-pass membrane protein</topology>
    </subcellularLocation>
    <subcellularLocation>
        <location evidence="1">Nucleus</location>
    </subcellularLocation>
</comment>
<evidence type="ECO:0000256" key="5">
    <source>
        <dbReference type="ARBA" id="ARBA00022723"/>
    </source>
</evidence>
<evidence type="ECO:0000256" key="15">
    <source>
        <dbReference type="SAM" id="Phobius"/>
    </source>
</evidence>
<dbReference type="InterPro" id="IPR035500">
    <property type="entry name" value="NHR-like_dom_sf"/>
</dbReference>
<sequence>MKYIILFIFIQIFLLYQDNILSYDKNKNFKPSKNISLYPGRIYLDKIKFFDGSITKFDEQQDSSKYQTLISKNNNIKTINNNKYPTLSDSIANLENIHSTNKNITPEEYYNLINFIKGNDDFNPLKRLVDDLTDPEYYEKSVHPRVDYRLPTRINVSMSLYQILEVNERLQSVTVNVWMVQDWYDEFLNWNPAEYSGIQQLILPYDQVWIPDTYLYNSESLEQKKTESLMNVIITANPNSSNGAHVRLMFPAIYKFSCSMSVKFFPYDEQNVSMIFSSWTHDSSIIDYHYTTENVNLKNMAPNDEWEVLSFEFSRIPVKYKCCENPWVMLYAHLFIKRKPLYYIINLVLPTSIITVVAVTGFFTPSSSDSERNEKLYLGINTLLTMSIMLLMVCNKMPSTSNYVPLMGWYYMCIIFIIVFGTFMATLVLFLHRKKINVSPLPKLIRKILMHNYLWWIILEPPIQLVEIWMEYGFVSEKRLCITQIDTELLQFLDKLSDSNNSNNNLSIESSNFFKEMSKRLKEYDIYEYQKRMDKVARQYALLLKVKQQKNPTSKALTNFGILQSTINGASIKTIKSTSSNCYNNEGRNMTNKVFQLNHVYMKKQKLARRSALEWEYFSNVLDRILLAIFTIISLSFFMLLAFFDHIHPQLYSLSCTNIPYTIQSVYNFYFILTNYILIHIHIIFSFIVSAKALDRYMRQFSLYHTSSYNGRKVPEGTLCLVCGDKATGYHYGVASCNGCKTFFRRTIVTSQKFVCQYNGECDINKNVRCACRHCRFNKCIAVGMDVNAIQNDRDKLVGTKKISEVESSKINGKGNLVGISNDGFDISYGNEVFQSPDSSTEGICSDNILQLEEIEDMCNKLRSKTFPDKLTAKEILKKNTLLYSLDSLDEETGTFFKKLYPASMNDVRFWNIRELRICLEWVKLFKEFNILHEHDQFALLHNFSFTFNILNRVYYSLNDDPDRIIYPNGAYILRSPQVGVMIPGCRSIYHRQMDEIMNPLRKLKIDLKEFSTFKYILFFNPNAPDLSPPAKEIVEGTRDVYVKDLYNYMIKKNGVAEGGMRYGKLFLMTNSIQQIIAQNEENMQVMDVFGHFWTIDSFVRELTMKQKS</sequence>
<dbReference type="Gene3D" id="1.20.58.390">
    <property type="entry name" value="Neurotransmitter-gated ion-channel transmembrane domain"/>
    <property type="match status" value="1"/>
</dbReference>
<dbReference type="SUPFAM" id="SSF90112">
    <property type="entry name" value="Neurotransmitter-gated ion-channel transmembrane pore"/>
    <property type="match status" value="1"/>
</dbReference>
<feature type="transmembrane region" description="Helical" evidence="15">
    <location>
        <begin position="408"/>
        <end position="431"/>
    </location>
</feature>
<dbReference type="GO" id="GO:0005634">
    <property type="term" value="C:nucleus"/>
    <property type="evidence" value="ECO:0007669"/>
    <property type="project" value="UniProtKB-SubCell"/>
</dbReference>
<evidence type="ECO:0000259" key="18">
    <source>
        <dbReference type="PROSITE" id="PS51843"/>
    </source>
</evidence>
<evidence type="ECO:0000256" key="10">
    <source>
        <dbReference type="ARBA" id="ARBA00023125"/>
    </source>
</evidence>
<evidence type="ECO:0000256" key="12">
    <source>
        <dbReference type="ARBA" id="ARBA00023163"/>
    </source>
</evidence>
<dbReference type="GO" id="GO:0000978">
    <property type="term" value="F:RNA polymerase II cis-regulatory region sequence-specific DNA binding"/>
    <property type="evidence" value="ECO:0007669"/>
    <property type="project" value="InterPro"/>
</dbReference>
<dbReference type="SMART" id="SM00430">
    <property type="entry name" value="HOLI"/>
    <property type="match status" value="1"/>
</dbReference>
<evidence type="ECO:0000256" key="13">
    <source>
        <dbReference type="ARBA" id="ARBA00023170"/>
    </source>
</evidence>
<dbReference type="PROSITE" id="PS51030">
    <property type="entry name" value="NUCLEAR_REC_DBD_2"/>
    <property type="match status" value="1"/>
</dbReference>
<dbReference type="InterPro" id="IPR006029">
    <property type="entry name" value="Neurotrans-gated_channel_TM"/>
</dbReference>
<protein>
    <submittedName>
        <fullName evidence="20">Nuclear receptor domain-containing protein</fullName>
    </submittedName>
</protein>
<evidence type="ECO:0000256" key="1">
    <source>
        <dbReference type="ARBA" id="ARBA00004123"/>
    </source>
</evidence>
<keyword evidence="12" id="KW-0804">Transcription</keyword>
<dbReference type="InterPro" id="IPR006202">
    <property type="entry name" value="Neur_chan_lig-bd"/>
</dbReference>
<keyword evidence="11 15" id="KW-0472">Membrane</keyword>
<comment type="similarity">
    <text evidence="3">Belongs to the nuclear hormone receptor family.</text>
</comment>
<dbReference type="PROSITE" id="PS00031">
    <property type="entry name" value="NUCLEAR_REC_DBD_1"/>
    <property type="match status" value="1"/>
</dbReference>
<dbReference type="InterPro" id="IPR036719">
    <property type="entry name" value="Neuro-gated_channel_TM_sf"/>
</dbReference>
<keyword evidence="8 15" id="KW-1133">Transmembrane helix</keyword>
<feature type="transmembrane region" description="Helical" evidence="15">
    <location>
        <begin position="667"/>
        <end position="689"/>
    </location>
</feature>
<proteinExistence type="inferred from homology"/>
<dbReference type="WBParaSite" id="TCONS_00009247.p1">
    <property type="protein sequence ID" value="TCONS_00009247.p1"/>
    <property type="gene ID" value="XLOC_007078"/>
</dbReference>
<dbReference type="InterPro" id="IPR000536">
    <property type="entry name" value="Nucl_hrmn_rcpt_lig-bd"/>
</dbReference>
<evidence type="ECO:0000256" key="9">
    <source>
        <dbReference type="ARBA" id="ARBA00023015"/>
    </source>
</evidence>
<dbReference type="Proteomes" id="UP000035681">
    <property type="component" value="Unplaced"/>
</dbReference>
<dbReference type="InterPro" id="IPR049636">
    <property type="entry name" value="HNF4-like_DBD"/>
</dbReference>
<dbReference type="CDD" id="cd06960">
    <property type="entry name" value="NR_DBD_HNF4A"/>
    <property type="match status" value="1"/>
</dbReference>
<dbReference type="InterPro" id="IPR036734">
    <property type="entry name" value="Neur_chan_lig-bd_sf"/>
</dbReference>
<dbReference type="Gene3D" id="2.70.170.10">
    <property type="entry name" value="Neurotransmitter-gated ion-channel ligand-binding domain"/>
    <property type="match status" value="1"/>
</dbReference>
<reference evidence="20" key="1">
    <citation type="submission" date="2024-02" db="UniProtKB">
        <authorList>
            <consortium name="WormBaseParasite"/>
        </authorList>
    </citation>
    <scope>IDENTIFICATION</scope>
</reference>